<dbReference type="InterPro" id="IPR036412">
    <property type="entry name" value="HAD-like_sf"/>
</dbReference>
<keyword evidence="10 12" id="KW-0378">Hydrolase</keyword>
<evidence type="ECO:0000256" key="8">
    <source>
        <dbReference type="ARBA" id="ARBA00022729"/>
    </source>
</evidence>
<evidence type="ECO:0000256" key="12">
    <source>
        <dbReference type="PIRNR" id="PIRNR017818"/>
    </source>
</evidence>
<keyword evidence="11 12" id="KW-0460">Magnesium</keyword>
<evidence type="ECO:0000256" key="11">
    <source>
        <dbReference type="ARBA" id="ARBA00022842"/>
    </source>
</evidence>
<dbReference type="NCBIfam" id="TIGR01672">
    <property type="entry name" value="AphA"/>
    <property type="match status" value="1"/>
</dbReference>
<proteinExistence type="inferred from homology"/>
<sequence length="237" mass="26155">MTKTKLLLSTLALAIAGSTLALPAQATTETLNPGVTINQLSERQPIHWVSIEQIAASLKGKPPMSVGFDVDDTVLFSSPAFFHGKQVFSPNSNDYLKNHKFWDEVSNGWDKFSIPKESGRELIELHLKRGDHIYFITGRPKPTSGHEELTEIIQKDFNIPSKDMNPVIFSGPSHGAKTSYIKDHKIKLYYGDSDGDILDARAAGAEGIRVLRPSNSTNRPMPHNGSLGEKVLVNSQY</sequence>
<comment type="subcellular location">
    <subcellularLocation>
        <location evidence="2 12">Periplasm</location>
    </subcellularLocation>
</comment>
<protein>
    <recommendedName>
        <fullName evidence="6 12">Class B acid phosphatase</fullName>
        <ecNumber evidence="5 12">3.1.3.2</ecNumber>
    </recommendedName>
</protein>
<evidence type="ECO:0000256" key="14">
    <source>
        <dbReference type="SAM" id="SignalP"/>
    </source>
</evidence>
<evidence type="ECO:0000313" key="16">
    <source>
        <dbReference type="Proteomes" id="UP000838748"/>
    </source>
</evidence>
<name>A0ABM9A3Y6_9VIBR</name>
<evidence type="ECO:0000256" key="2">
    <source>
        <dbReference type="ARBA" id="ARBA00004418"/>
    </source>
</evidence>
<comment type="subunit">
    <text evidence="4 12">Homotetramer.</text>
</comment>
<dbReference type="EMBL" id="CAKLDM010000002">
    <property type="protein sequence ID" value="CAH0539259.1"/>
    <property type="molecule type" value="Genomic_DNA"/>
</dbReference>
<comment type="similarity">
    <text evidence="3 12">Belongs to the class B bacterial acid phosphatase family.</text>
</comment>
<feature type="region of interest" description="Disordered" evidence="13">
    <location>
        <begin position="213"/>
        <end position="237"/>
    </location>
</feature>
<evidence type="ECO:0000256" key="9">
    <source>
        <dbReference type="ARBA" id="ARBA00022764"/>
    </source>
</evidence>
<feature type="signal peptide" evidence="14">
    <location>
        <begin position="1"/>
        <end position="26"/>
    </location>
</feature>
<dbReference type="InterPro" id="IPR005519">
    <property type="entry name" value="Acid_phosphat_B-like"/>
</dbReference>
<dbReference type="SUPFAM" id="SSF56784">
    <property type="entry name" value="HAD-like"/>
    <property type="match status" value="1"/>
</dbReference>
<comment type="caution">
    <text evidence="15">The sequence shown here is derived from an EMBL/GenBank/DDBJ whole genome shotgun (WGS) entry which is preliminary data.</text>
</comment>
<evidence type="ECO:0000256" key="13">
    <source>
        <dbReference type="SAM" id="MobiDB-lite"/>
    </source>
</evidence>
<dbReference type="SFLD" id="SFLDG01127">
    <property type="entry name" value="C1.3:_Acid_Phosphatase_Like"/>
    <property type="match status" value="1"/>
</dbReference>
<organism evidence="15 16">
    <name type="scientific">Vibrio marisflavi CECT 7928</name>
    <dbReference type="NCBI Taxonomy" id="634439"/>
    <lineage>
        <taxon>Bacteria</taxon>
        <taxon>Pseudomonadati</taxon>
        <taxon>Pseudomonadota</taxon>
        <taxon>Gammaproteobacteria</taxon>
        <taxon>Vibrionales</taxon>
        <taxon>Vibrionaceae</taxon>
        <taxon>Vibrio</taxon>
    </lineage>
</organism>
<evidence type="ECO:0000256" key="10">
    <source>
        <dbReference type="ARBA" id="ARBA00022801"/>
    </source>
</evidence>
<evidence type="ECO:0000256" key="1">
    <source>
        <dbReference type="ARBA" id="ARBA00000032"/>
    </source>
</evidence>
<comment type="catalytic activity">
    <reaction evidence="1 12">
        <text>a phosphate monoester + H2O = an alcohol + phosphate</text>
        <dbReference type="Rhea" id="RHEA:15017"/>
        <dbReference type="ChEBI" id="CHEBI:15377"/>
        <dbReference type="ChEBI" id="CHEBI:30879"/>
        <dbReference type="ChEBI" id="CHEBI:43474"/>
        <dbReference type="ChEBI" id="CHEBI:67140"/>
        <dbReference type="EC" id="3.1.3.2"/>
    </reaction>
</comment>
<keyword evidence="9 12" id="KW-0574">Periplasm</keyword>
<dbReference type="Pfam" id="PF03767">
    <property type="entry name" value="Acid_phosphat_B"/>
    <property type="match status" value="1"/>
</dbReference>
<dbReference type="Gene3D" id="3.40.50.1000">
    <property type="entry name" value="HAD superfamily/HAD-like"/>
    <property type="match status" value="1"/>
</dbReference>
<dbReference type="Proteomes" id="UP000838748">
    <property type="component" value="Unassembled WGS sequence"/>
</dbReference>
<dbReference type="GO" id="GO:0003993">
    <property type="term" value="F:acid phosphatase activity"/>
    <property type="evidence" value="ECO:0007669"/>
    <property type="project" value="UniProtKB-EC"/>
</dbReference>
<evidence type="ECO:0000256" key="6">
    <source>
        <dbReference type="ARBA" id="ARBA00022113"/>
    </source>
</evidence>
<evidence type="ECO:0000256" key="3">
    <source>
        <dbReference type="ARBA" id="ARBA00007752"/>
    </source>
</evidence>
<gene>
    <name evidence="15" type="primary">aphA</name>
    <name evidence="15" type="ORF">VMF7928_02026</name>
</gene>
<dbReference type="PIRSF" id="PIRSF017818">
    <property type="entry name" value="Acid_Ptase_B"/>
    <property type="match status" value="1"/>
</dbReference>
<dbReference type="RefSeq" id="WP_237361339.1">
    <property type="nucleotide sequence ID" value="NZ_CAKLDM010000002.1"/>
</dbReference>
<evidence type="ECO:0000256" key="7">
    <source>
        <dbReference type="ARBA" id="ARBA00022723"/>
    </source>
</evidence>
<keyword evidence="16" id="KW-1185">Reference proteome</keyword>
<feature type="chain" id="PRO_5047007058" description="Class B acid phosphatase" evidence="14">
    <location>
        <begin position="27"/>
        <end position="237"/>
    </location>
</feature>
<comment type="cofactor">
    <cofactor evidence="12">
        <name>Mg(2+)</name>
        <dbReference type="ChEBI" id="CHEBI:18420"/>
    </cofactor>
    <text evidence="12">Binds 1 Mg(2+) ion per subunit.</text>
</comment>
<dbReference type="SFLD" id="SFLDS00003">
    <property type="entry name" value="Haloacid_Dehalogenase"/>
    <property type="match status" value="1"/>
</dbReference>
<keyword evidence="8 14" id="KW-0732">Signal</keyword>
<accession>A0ABM9A3Y6</accession>
<dbReference type="InterPro" id="IPR023214">
    <property type="entry name" value="HAD_sf"/>
</dbReference>
<evidence type="ECO:0000256" key="4">
    <source>
        <dbReference type="ARBA" id="ARBA00011881"/>
    </source>
</evidence>
<evidence type="ECO:0000256" key="5">
    <source>
        <dbReference type="ARBA" id="ARBA00012646"/>
    </source>
</evidence>
<dbReference type="EC" id="3.1.3.2" evidence="5 12"/>
<reference evidence="15" key="1">
    <citation type="submission" date="2021-11" db="EMBL/GenBank/DDBJ databases">
        <authorList>
            <person name="Rodrigo-Torres L."/>
            <person name="Arahal R. D."/>
            <person name="Lucena T."/>
        </authorList>
    </citation>
    <scope>NUCLEOTIDE SEQUENCE</scope>
    <source>
        <strain evidence="15">CECT 7928</strain>
    </source>
</reference>
<keyword evidence="7 12" id="KW-0479">Metal-binding</keyword>
<evidence type="ECO:0000313" key="15">
    <source>
        <dbReference type="EMBL" id="CAH0539259.1"/>
    </source>
</evidence>
<dbReference type="InterPro" id="IPR010025">
    <property type="entry name" value="HAD-SF_ppase_IIIB_AphA"/>
</dbReference>